<protein>
    <submittedName>
        <fullName evidence="5">Pyruvate dehydrogenase E1 component subunit beta</fullName>
    </submittedName>
</protein>
<evidence type="ECO:0000259" key="4">
    <source>
        <dbReference type="SMART" id="SM00861"/>
    </source>
</evidence>
<dbReference type="GO" id="GO:0016491">
    <property type="term" value="F:oxidoreductase activity"/>
    <property type="evidence" value="ECO:0007669"/>
    <property type="project" value="UniProtKB-KW"/>
</dbReference>
<evidence type="ECO:0000256" key="1">
    <source>
        <dbReference type="ARBA" id="ARBA00001964"/>
    </source>
</evidence>
<dbReference type="InterPro" id="IPR009014">
    <property type="entry name" value="Transketo_C/PFOR_II"/>
</dbReference>
<keyword evidence="2" id="KW-0560">Oxidoreductase</keyword>
<name>A0A9W6UNN5_9ACTN</name>
<dbReference type="InterPro" id="IPR005475">
    <property type="entry name" value="Transketolase-like_Pyr-bd"/>
</dbReference>
<evidence type="ECO:0000256" key="2">
    <source>
        <dbReference type="ARBA" id="ARBA00023002"/>
    </source>
</evidence>
<dbReference type="AlphaFoldDB" id="A0A9W6UNN5"/>
<evidence type="ECO:0000313" key="6">
    <source>
        <dbReference type="Proteomes" id="UP001165143"/>
    </source>
</evidence>
<dbReference type="EMBL" id="BSRX01000016">
    <property type="protein sequence ID" value="GLW55049.1"/>
    <property type="molecule type" value="Genomic_DNA"/>
</dbReference>
<dbReference type="InterPro" id="IPR029061">
    <property type="entry name" value="THDP-binding"/>
</dbReference>
<evidence type="ECO:0000313" key="5">
    <source>
        <dbReference type="EMBL" id="GLW55049.1"/>
    </source>
</evidence>
<dbReference type="Proteomes" id="UP001165143">
    <property type="component" value="Unassembled WGS sequence"/>
</dbReference>
<dbReference type="GO" id="GO:0000287">
    <property type="term" value="F:magnesium ion binding"/>
    <property type="evidence" value="ECO:0007669"/>
    <property type="project" value="UniProtKB-ARBA"/>
</dbReference>
<dbReference type="Pfam" id="PF02780">
    <property type="entry name" value="Transketolase_C"/>
    <property type="match status" value="1"/>
</dbReference>
<dbReference type="RefSeq" id="WP_051777825.1">
    <property type="nucleotide sequence ID" value="NZ_BSRX01000016.1"/>
</dbReference>
<dbReference type="Gene3D" id="3.40.50.970">
    <property type="match status" value="1"/>
</dbReference>
<keyword evidence="5" id="KW-0670">Pyruvate</keyword>
<evidence type="ECO:0000256" key="3">
    <source>
        <dbReference type="ARBA" id="ARBA00023052"/>
    </source>
</evidence>
<dbReference type="PANTHER" id="PTHR43257:SF2">
    <property type="entry name" value="PYRUVATE DEHYDROGENASE E1 COMPONENT SUBUNIT BETA"/>
    <property type="match status" value="1"/>
</dbReference>
<dbReference type="Pfam" id="PF02779">
    <property type="entry name" value="Transket_pyr"/>
    <property type="match status" value="1"/>
</dbReference>
<reference evidence="5" key="1">
    <citation type="submission" date="2023-02" db="EMBL/GenBank/DDBJ databases">
        <title>Kitasatospora phosalacinea NBRC 14362.</title>
        <authorList>
            <person name="Ichikawa N."/>
            <person name="Sato H."/>
            <person name="Tonouchi N."/>
        </authorList>
    </citation>
    <scope>NUCLEOTIDE SEQUENCE</scope>
    <source>
        <strain evidence="5">NBRC 14362</strain>
    </source>
</reference>
<keyword evidence="3" id="KW-0786">Thiamine pyrophosphate</keyword>
<sequence>MNELAVLDVVLEDELRRDDSLVFLATSTPPEWRREFGEARIRTCAISEQAMVGAAVGAAMTGLRPVVDLNRASFSFLVMDQLVNHAARLHYLTDGGYRAPMVVTSATRGRQQLGPQNEQCPYGVFMQIPGIRVAVPGTAEDACALLRSAVRESGPVMLFIAPELARGANLRAALTAPPVPFGEAMLRHRGDAATVVAIGGAVRPAVEGVAALAAQGIDCDLIDPRTLVPLDVEALASSLRRTGRLVLVDDGPRSGAPAQILSALYDVPGLPEALGGRVAFVCAPDSPVPSTPALEQYTWPEPQAVAAAVRRLAEPRP</sequence>
<dbReference type="SUPFAM" id="SSF52518">
    <property type="entry name" value="Thiamin diphosphate-binding fold (THDP-binding)"/>
    <property type="match status" value="1"/>
</dbReference>
<dbReference type="OrthoDB" id="3457658at2"/>
<accession>A0A9W6UNN5</accession>
<comment type="caution">
    <text evidence="5">The sequence shown here is derived from an EMBL/GenBank/DDBJ whole genome shotgun (WGS) entry which is preliminary data.</text>
</comment>
<gene>
    <name evidence="5" type="primary">pdhB</name>
    <name evidence="5" type="ORF">Kpho01_30600</name>
</gene>
<dbReference type="SMART" id="SM00861">
    <property type="entry name" value="Transket_pyr"/>
    <property type="match status" value="1"/>
</dbReference>
<dbReference type="Gene3D" id="3.40.50.920">
    <property type="match status" value="1"/>
</dbReference>
<dbReference type="SUPFAM" id="SSF52922">
    <property type="entry name" value="TK C-terminal domain-like"/>
    <property type="match status" value="1"/>
</dbReference>
<dbReference type="InterPro" id="IPR033248">
    <property type="entry name" value="Transketolase_C"/>
</dbReference>
<feature type="domain" description="Transketolase-like pyrimidine-binding" evidence="4">
    <location>
        <begin position="1"/>
        <end position="168"/>
    </location>
</feature>
<comment type="cofactor">
    <cofactor evidence="1">
        <name>thiamine diphosphate</name>
        <dbReference type="ChEBI" id="CHEBI:58937"/>
    </cofactor>
</comment>
<dbReference type="PANTHER" id="PTHR43257">
    <property type="entry name" value="PYRUVATE DEHYDROGENASE E1 COMPONENT BETA SUBUNIT"/>
    <property type="match status" value="1"/>
</dbReference>
<organism evidence="5 6">
    <name type="scientific">Kitasatospora phosalacinea</name>
    <dbReference type="NCBI Taxonomy" id="2065"/>
    <lineage>
        <taxon>Bacteria</taxon>
        <taxon>Bacillati</taxon>
        <taxon>Actinomycetota</taxon>
        <taxon>Actinomycetes</taxon>
        <taxon>Kitasatosporales</taxon>
        <taxon>Streptomycetaceae</taxon>
        <taxon>Kitasatospora</taxon>
    </lineage>
</organism>
<proteinExistence type="predicted"/>